<dbReference type="EMBL" id="OC854632">
    <property type="protein sequence ID" value="CAD7619798.1"/>
    <property type="molecule type" value="Genomic_DNA"/>
</dbReference>
<feature type="compositionally biased region" description="Basic and acidic residues" evidence="6">
    <location>
        <begin position="549"/>
        <end position="561"/>
    </location>
</feature>
<feature type="coiled-coil region" evidence="5">
    <location>
        <begin position="146"/>
        <end position="223"/>
    </location>
</feature>
<dbReference type="PANTHER" id="PTHR18905">
    <property type="entry name" value="NINEIN"/>
    <property type="match status" value="1"/>
</dbReference>
<organism evidence="7">
    <name type="scientific">Medioppia subpectinata</name>
    <dbReference type="NCBI Taxonomy" id="1979941"/>
    <lineage>
        <taxon>Eukaryota</taxon>
        <taxon>Metazoa</taxon>
        <taxon>Ecdysozoa</taxon>
        <taxon>Arthropoda</taxon>
        <taxon>Chelicerata</taxon>
        <taxon>Arachnida</taxon>
        <taxon>Acari</taxon>
        <taxon>Acariformes</taxon>
        <taxon>Sarcoptiformes</taxon>
        <taxon>Oribatida</taxon>
        <taxon>Brachypylina</taxon>
        <taxon>Oppioidea</taxon>
        <taxon>Oppiidae</taxon>
        <taxon>Medioppia</taxon>
    </lineage>
</organism>
<keyword evidence="3" id="KW-0597">Phosphoprotein</keyword>
<name>A0A7R9KDG0_9ACAR</name>
<feature type="compositionally biased region" description="Basic residues" evidence="6">
    <location>
        <begin position="295"/>
        <end position="310"/>
    </location>
</feature>
<evidence type="ECO:0000256" key="3">
    <source>
        <dbReference type="ARBA" id="ARBA00022553"/>
    </source>
</evidence>
<evidence type="ECO:0000256" key="4">
    <source>
        <dbReference type="ARBA" id="ARBA00023212"/>
    </source>
</evidence>
<feature type="region of interest" description="Disordered" evidence="6">
    <location>
        <begin position="530"/>
        <end position="576"/>
    </location>
</feature>
<evidence type="ECO:0000256" key="1">
    <source>
        <dbReference type="ARBA" id="ARBA00004300"/>
    </source>
</evidence>
<feature type="region of interest" description="Disordered" evidence="6">
    <location>
        <begin position="291"/>
        <end position="310"/>
    </location>
</feature>
<dbReference type="OrthoDB" id="6507432at2759"/>
<evidence type="ECO:0000256" key="6">
    <source>
        <dbReference type="SAM" id="MobiDB-lite"/>
    </source>
</evidence>
<evidence type="ECO:0000313" key="8">
    <source>
        <dbReference type="Proteomes" id="UP000759131"/>
    </source>
</evidence>
<dbReference type="EMBL" id="CAJPIZ010000057">
    <property type="protein sequence ID" value="CAG2100228.1"/>
    <property type="molecule type" value="Genomic_DNA"/>
</dbReference>
<keyword evidence="4" id="KW-0206">Cytoskeleton</keyword>
<dbReference type="PANTHER" id="PTHR18905:SF13">
    <property type="entry name" value="NON-CENTROSOMAL MICROTUBULE ARRAY"/>
    <property type="match status" value="1"/>
</dbReference>
<evidence type="ECO:0000313" key="7">
    <source>
        <dbReference type="EMBL" id="CAD7619798.1"/>
    </source>
</evidence>
<dbReference type="GO" id="GO:0034454">
    <property type="term" value="P:microtubule anchoring at centrosome"/>
    <property type="evidence" value="ECO:0007669"/>
    <property type="project" value="TreeGrafter"/>
</dbReference>
<keyword evidence="5" id="KW-0175">Coiled coil</keyword>
<feature type="compositionally biased region" description="Polar residues" evidence="6">
    <location>
        <begin position="562"/>
        <end position="576"/>
    </location>
</feature>
<comment type="subcellular location">
    <subcellularLocation>
        <location evidence="1">Cytoplasm</location>
        <location evidence="1">Cytoskeleton</location>
        <location evidence="1">Microtubule organizing center</location>
        <location evidence="1">Centrosome</location>
    </subcellularLocation>
</comment>
<dbReference type="AlphaFoldDB" id="A0A7R9KDG0"/>
<sequence length="576" mass="66722">MIYNQLSVVFTHNEERDSIQVPEYTVESINLGFNSKLKVNVQELSTVLEERLCAPNTTNPELFQISLATFQNELTQTNSENIKNENIGRRLNTKQLINYEHINDERNRLRITICEANTRADLLAQEVDDQNAKLEASSHNKLILLEKKYNEQIRGLQEELQRERETMDKQSLCLREDISKELSTAQEQSSRLREKILVLQQENKRLENEVQSVNSKHLELQKSFIDSHKRLDETEILRKKLTELESMQGLVSEEHYQEIDSLKAQNKGIQDQNDELILQMETLKQQIQQISIHRQNGKKSKTSRRVTNQRKSRSWLSDYIQSVGVEELDNNSNNKSVVAFNLKRRGNDSTSSDETEDDDCSPIGRTKRMYLLSKLISGFPTDNSLDEEYGESMSQNNELVSEGTLLKEIDGLRHQLSTQIGPTDHNMIVDRNESVLQMQHFYEKALHNKEVNLKEQMEVNSNLNATLKELKERHSIIDFVLESDDLDLNINRETLDTLIQSLNEHLIDAFNRSNDGLEVTHRKTYKGLNRSHREYRERDVNQSSTLKDVSQRHGSTHEKKSMNISNKSSGDMLSAN</sequence>
<keyword evidence="8" id="KW-1185">Reference proteome</keyword>
<keyword evidence="2" id="KW-0963">Cytoplasm</keyword>
<dbReference type="GO" id="GO:0005813">
    <property type="term" value="C:centrosome"/>
    <property type="evidence" value="ECO:0007669"/>
    <property type="project" value="UniProtKB-SubCell"/>
</dbReference>
<dbReference type="Proteomes" id="UP000759131">
    <property type="component" value="Unassembled WGS sequence"/>
</dbReference>
<proteinExistence type="predicted"/>
<reference evidence="7" key="1">
    <citation type="submission" date="2020-11" db="EMBL/GenBank/DDBJ databases">
        <authorList>
            <person name="Tran Van P."/>
        </authorList>
    </citation>
    <scope>NUCLEOTIDE SEQUENCE</scope>
</reference>
<gene>
    <name evidence="7" type="ORF">OSB1V03_LOCUS296</name>
</gene>
<accession>A0A7R9KDG0</accession>
<feature type="compositionally biased region" description="Basic and acidic residues" evidence="6">
    <location>
        <begin position="531"/>
        <end position="540"/>
    </location>
</feature>
<evidence type="ECO:0000256" key="5">
    <source>
        <dbReference type="SAM" id="Coils"/>
    </source>
</evidence>
<evidence type="ECO:0000256" key="2">
    <source>
        <dbReference type="ARBA" id="ARBA00022490"/>
    </source>
</evidence>
<protein>
    <submittedName>
        <fullName evidence="7">Uncharacterized protein</fullName>
    </submittedName>
</protein>